<dbReference type="GO" id="GO:0046718">
    <property type="term" value="P:symbiont entry into host cell"/>
    <property type="evidence" value="ECO:0007669"/>
    <property type="project" value="UniProtKB-KW"/>
</dbReference>
<keyword evidence="16" id="KW-1160">Virus entry into host cell</keyword>
<keyword evidence="10" id="KW-0261">Viral envelope protein</keyword>
<evidence type="ECO:0000256" key="3">
    <source>
        <dbReference type="ARBA" id="ARBA00022511"/>
    </source>
</evidence>
<dbReference type="Pfam" id="PF02489">
    <property type="entry name" value="Herpes_glycop_H"/>
    <property type="match status" value="1"/>
</dbReference>
<gene>
    <name evidence="17" type="primary">orf22</name>
</gene>
<keyword evidence="8" id="KW-0946">Virion</keyword>
<evidence type="ECO:0000256" key="6">
    <source>
        <dbReference type="ARBA" id="ARBA00022692"/>
    </source>
</evidence>
<organism evidence="17">
    <name type="scientific">Saimiriine herpesvirus 2</name>
    <name type="common">SaHV-2</name>
    <name type="synonym">Herpesvirus saimiri</name>
    <dbReference type="NCBI Taxonomy" id="10381"/>
    <lineage>
        <taxon>Viruses</taxon>
        <taxon>Duplodnaviria</taxon>
        <taxon>Heunggongvirae</taxon>
        <taxon>Peploviricota</taxon>
        <taxon>Herviviricetes</taxon>
        <taxon>Herpesvirales</taxon>
        <taxon>Orthoherpesviridae</taxon>
        <taxon>Gammaherpesvirinae</taxon>
        <taxon>Rhadinovirus</taxon>
        <taxon>Rhadinovirus saimiriinegamma2</taxon>
    </lineage>
</organism>
<evidence type="ECO:0000256" key="1">
    <source>
        <dbReference type="ARBA" id="ARBA00004563"/>
    </source>
</evidence>
<evidence type="ECO:0000256" key="13">
    <source>
        <dbReference type="ARBA" id="ARBA00023046"/>
    </source>
</evidence>
<dbReference type="GO" id="GO:0055036">
    <property type="term" value="C:virion membrane"/>
    <property type="evidence" value="ECO:0007669"/>
    <property type="project" value="UniProtKB-SubCell"/>
</dbReference>
<keyword evidence="4" id="KW-1169">Fusion of virus membrane with host cell membrane</keyword>
<name>O40642_SHV2</name>
<dbReference type="InterPro" id="IPR038172">
    <property type="entry name" value="Herpes_glycoH_C_sf"/>
</dbReference>
<dbReference type="HAMAP" id="MF_04033">
    <property type="entry name" value="HSV_GH"/>
    <property type="match status" value="1"/>
</dbReference>
<keyword evidence="6" id="KW-0812">Transmembrane</keyword>
<comment type="subcellular location">
    <subcellularLocation>
        <location evidence="1">Virion membrane</location>
        <topology evidence="1">Single-pass type I membrane protein</topology>
    </subcellularLocation>
</comment>
<evidence type="ECO:0000256" key="16">
    <source>
        <dbReference type="ARBA" id="ARBA00023296"/>
    </source>
</evidence>
<keyword evidence="12" id="KW-1133">Transmembrane helix</keyword>
<evidence type="ECO:0000256" key="9">
    <source>
        <dbReference type="ARBA" id="ARBA00022870"/>
    </source>
</evidence>
<keyword evidence="11" id="KW-0730">Sialic acid</keyword>
<dbReference type="Pfam" id="PF17488">
    <property type="entry name" value="Herpes_glycoH_C"/>
    <property type="match status" value="1"/>
</dbReference>
<dbReference type="InterPro" id="IPR003493">
    <property type="entry name" value="Herpes_gH"/>
</dbReference>
<evidence type="ECO:0000256" key="7">
    <source>
        <dbReference type="ARBA" id="ARBA00022729"/>
    </source>
</evidence>
<keyword evidence="14" id="KW-0472">Membrane</keyword>
<keyword evidence="15" id="KW-0325">Glycoprotein</keyword>
<keyword evidence="13" id="KW-1039">Host endosome</keyword>
<organismHost>
    <name type="scientific">Saimiri sciureus</name>
    <name type="common">Common squirrel monkey</name>
    <dbReference type="NCBI Taxonomy" id="9521"/>
</organismHost>
<proteinExistence type="inferred from homology"/>
<keyword evidence="3" id="KW-1032">Host cell membrane</keyword>
<evidence type="ECO:0000256" key="10">
    <source>
        <dbReference type="ARBA" id="ARBA00022879"/>
    </source>
</evidence>
<evidence type="ECO:0000256" key="8">
    <source>
        <dbReference type="ARBA" id="ARBA00022844"/>
    </source>
</evidence>
<dbReference type="Gene3D" id="3.90.380.20">
    <property type="entry name" value="Herpesvirus glycoprotein H, domain D-II"/>
    <property type="match status" value="1"/>
</dbReference>
<evidence type="ECO:0000256" key="12">
    <source>
        <dbReference type="ARBA" id="ARBA00022989"/>
    </source>
</evidence>
<keyword evidence="9" id="KW-1043">Host membrane</keyword>
<evidence type="ECO:0000256" key="15">
    <source>
        <dbReference type="ARBA" id="ARBA00023180"/>
    </source>
</evidence>
<reference evidence="17" key="1">
    <citation type="journal article" date="1997" name="J. Virol.">
        <title>The superantigen-homologous viral immediate-early gene ie14/vsag in herpesvirus saimiri-transformed human T cells.</title>
        <authorList>
            <person name="Knappe A."/>
            <person name="Hiller C."/>
            <person name="Thurau M."/>
            <person name="Wittmann S."/>
            <person name="Hofmann H."/>
            <person name="Fleckenstein B."/>
            <person name="Fickenscher H."/>
        </authorList>
    </citation>
    <scope>NUCLEOTIDE SEQUENCE</scope>
    <source>
        <strain evidence="17">C-488</strain>
    </source>
</reference>
<sequence>MMILVFCLMFSNTLKTFNCYMLQKPRMNEPSADIRLQMRKGYNTTLIEFDDEIEKFYLNWTKIIDHIPHDELVELWHEANVTEPLVNTLLKRSSTYKPEANVHIPGYGNSYTCTLPYWSYTIDTWENNKTTGYLGNFGIPSKTLLNEIFHNFKYVYTRGPFYTEATYVLDCTIGANTPVYPYISGTITPNYLFVSIDFDKNESLTLLFGHVHKLPPLQGHVVYKDIEGASNDVFSLVIFSTYELYGQHVESFKFDMAKLFREIIETPPLTFIKNLQDEMFTIEIRDGCNINNIVNPKIFLFAFKAVVAHFLVIDSLRTQQHTLLNCFANYMSELEFLRKLMESCFEFFEFDFPYTVIETLAASQALNVPRHIITSLSYQDKTNMLSLFKLSRHSKHVSAVAISEIVDLISHMYTSYSYTYMLTSSDRKMLLDAYIVLNDIMHKNETVKTHDLLPYVLSSSMCTSLEIGNLLLHFGQKDVLDVYETFSPCYLSLRFDFTKEKLLTEFPQSSLIAQKEINLGTTGFFQTLHMRHHTSLEILPIIKCIKSLSTDIILSIPLKNITYVISTKPVPNSKIYDVSEVFLKTSMIISAVNNDCKPYRGGSAAHQIPVIYNVTVPRRGCPYCSSVVLSYDESQGFQSMMYITDTYVQENLFTEHSPFFGDGNLHIHYLILMNNGTVIEVRGAYRARLVNFIIVIMVFILFLVGLYLLYKLFVYLT</sequence>
<keyword evidence="7" id="KW-0732">Signal</keyword>
<evidence type="ECO:0000313" key="17">
    <source>
        <dbReference type="EMBL" id="CAA73636.1"/>
    </source>
</evidence>
<evidence type="ECO:0000256" key="4">
    <source>
        <dbReference type="ARBA" id="ARBA00022521"/>
    </source>
</evidence>
<keyword evidence="5" id="KW-1162">Viral penetration into host cytoplasm</keyword>
<keyword evidence="2" id="KW-1168">Fusion of virus membrane with host membrane</keyword>
<protein>
    <submittedName>
        <fullName evidence="17">Glycoprotein H</fullName>
    </submittedName>
</protein>
<dbReference type="Gene3D" id="2.60.40.3190">
    <property type="entry name" value="Herpesvirus glycoprotein H, C-terminal domain"/>
    <property type="match status" value="1"/>
</dbReference>
<evidence type="ECO:0000256" key="14">
    <source>
        <dbReference type="ARBA" id="ARBA00023136"/>
    </source>
</evidence>
<dbReference type="GO" id="GO:0019064">
    <property type="term" value="P:fusion of virus membrane with host plasma membrane"/>
    <property type="evidence" value="ECO:0007669"/>
    <property type="project" value="UniProtKB-KW"/>
</dbReference>
<dbReference type="GO" id="GO:0019031">
    <property type="term" value="C:viral envelope"/>
    <property type="evidence" value="ECO:0007669"/>
    <property type="project" value="UniProtKB-KW"/>
</dbReference>
<evidence type="ECO:0000256" key="11">
    <source>
        <dbReference type="ARBA" id="ARBA00022981"/>
    </source>
</evidence>
<evidence type="ECO:0000256" key="2">
    <source>
        <dbReference type="ARBA" id="ARBA00022506"/>
    </source>
</evidence>
<dbReference type="InterPro" id="IPR035305">
    <property type="entry name" value="Herpes_glycoH_C"/>
</dbReference>
<evidence type="ECO:0000256" key="5">
    <source>
        <dbReference type="ARBA" id="ARBA00022595"/>
    </source>
</evidence>
<accession>O40642</accession>
<dbReference type="EMBL" id="Y13183">
    <property type="protein sequence ID" value="CAA73636.1"/>
    <property type="molecule type" value="Genomic_DNA"/>
</dbReference>